<dbReference type="Pfam" id="PF01812">
    <property type="entry name" value="5-FTHF_cyc-lig"/>
    <property type="match status" value="1"/>
</dbReference>
<dbReference type="GO" id="GO:0009396">
    <property type="term" value="P:folic acid-containing compound biosynthetic process"/>
    <property type="evidence" value="ECO:0007669"/>
    <property type="project" value="TreeGrafter"/>
</dbReference>
<comment type="cofactor">
    <cofactor evidence="7">
        <name>Mg(2+)</name>
        <dbReference type="ChEBI" id="CHEBI:18420"/>
    </cofactor>
</comment>
<feature type="binding site" evidence="6">
    <location>
        <begin position="20"/>
        <end position="24"/>
    </location>
    <ligand>
        <name>ATP</name>
        <dbReference type="ChEBI" id="CHEBI:30616"/>
    </ligand>
</feature>
<keyword evidence="7" id="KW-0460">Magnesium</keyword>
<dbReference type="EC" id="6.3.3.2" evidence="5 7"/>
<feature type="binding site" evidence="6">
    <location>
        <position position="66"/>
    </location>
    <ligand>
        <name>substrate</name>
    </ligand>
</feature>
<evidence type="ECO:0000256" key="2">
    <source>
        <dbReference type="ARBA" id="ARBA00022741"/>
    </source>
</evidence>
<keyword evidence="7" id="KW-0479">Metal-binding</keyword>
<dbReference type="Proteomes" id="UP001153712">
    <property type="component" value="Chromosome 5"/>
</dbReference>
<evidence type="ECO:0000256" key="6">
    <source>
        <dbReference type="PIRSR" id="PIRSR006806-1"/>
    </source>
</evidence>
<proteinExistence type="inferred from homology"/>
<dbReference type="Gene3D" id="3.40.50.10420">
    <property type="entry name" value="NagB/RpiA/CoA transferase-like"/>
    <property type="match status" value="1"/>
</dbReference>
<gene>
    <name evidence="8" type="ORF">PHYEVI_LOCUS8794</name>
</gene>
<dbReference type="GO" id="GO:0005524">
    <property type="term" value="F:ATP binding"/>
    <property type="evidence" value="ECO:0007669"/>
    <property type="project" value="UniProtKB-KW"/>
</dbReference>
<evidence type="ECO:0000256" key="4">
    <source>
        <dbReference type="ARBA" id="ARBA00036539"/>
    </source>
</evidence>
<feature type="binding site" evidence="6">
    <location>
        <position position="71"/>
    </location>
    <ligand>
        <name>substrate</name>
    </ligand>
</feature>
<sequence length="206" mass="23688">MMNSFRFRSIFTMSNIKEIKAAVRDEISKKVANLSAEERNRQSEIVKRKLFDLPAFKNAKHVSIYLSLDTEINTEPILRKLFEDGKRCFVPRYRKAGMEMVELHSMDDWNTLPVTKWNIKQPSFKDQRADALDLGLDLIIVPGVAFSPTGNRLGHGAGYYDKYLSKISKQFDKFPILIAPAFKEQVIDNVPTEETDHKIDVILHAD</sequence>
<dbReference type="InterPro" id="IPR002698">
    <property type="entry name" value="FTHF_cligase"/>
</dbReference>
<dbReference type="FunFam" id="3.40.50.10420:FF:000007">
    <property type="entry name" value="5-formyltetrahydrofolate cyclo-ligase"/>
    <property type="match status" value="1"/>
</dbReference>
<evidence type="ECO:0000313" key="8">
    <source>
        <dbReference type="EMBL" id="CAH1185630.1"/>
    </source>
</evidence>
<evidence type="ECO:0000256" key="5">
    <source>
        <dbReference type="ARBA" id="ARBA00038966"/>
    </source>
</evidence>
<keyword evidence="3 6" id="KW-0067">ATP-binding</keyword>
<dbReference type="GO" id="GO:0035999">
    <property type="term" value="P:tetrahydrofolate interconversion"/>
    <property type="evidence" value="ECO:0007669"/>
    <property type="project" value="TreeGrafter"/>
</dbReference>
<evidence type="ECO:0000256" key="3">
    <source>
        <dbReference type="ARBA" id="ARBA00022840"/>
    </source>
</evidence>
<dbReference type="OrthoDB" id="2015992at2759"/>
<dbReference type="InterPro" id="IPR024185">
    <property type="entry name" value="FTHF_cligase-like_sf"/>
</dbReference>
<protein>
    <recommendedName>
        <fullName evidence="5 7">5-formyltetrahydrofolate cyclo-ligase</fullName>
        <ecNumber evidence="5 7">6.3.3.2</ecNumber>
    </recommendedName>
</protein>
<comment type="catalytic activity">
    <reaction evidence="4 7">
        <text>(6S)-5-formyl-5,6,7,8-tetrahydrofolate + ATP = (6R)-5,10-methenyltetrahydrofolate + ADP + phosphate</text>
        <dbReference type="Rhea" id="RHEA:10488"/>
        <dbReference type="ChEBI" id="CHEBI:30616"/>
        <dbReference type="ChEBI" id="CHEBI:43474"/>
        <dbReference type="ChEBI" id="CHEBI:57455"/>
        <dbReference type="ChEBI" id="CHEBI:57457"/>
        <dbReference type="ChEBI" id="CHEBI:456216"/>
        <dbReference type="EC" id="6.3.3.2"/>
    </reaction>
</comment>
<dbReference type="NCBIfam" id="TIGR02727">
    <property type="entry name" value="MTHFS_bact"/>
    <property type="match status" value="1"/>
</dbReference>
<evidence type="ECO:0000256" key="1">
    <source>
        <dbReference type="ARBA" id="ARBA00010638"/>
    </source>
</evidence>
<comment type="similarity">
    <text evidence="1 7">Belongs to the 5-formyltetrahydrofolate cyclo-ligase family.</text>
</comment>
<dbReference type="GO" id="GO:0005739">
    <property type="term" value="C:mitochondrion"/>
    <property type="evidence" value="ECO:0007669"/>
    <property type="project" value="TreeGrafter"/>
</dbReference>
<keyword evidence="2 6" id="KW-0547">Nucleotide-binding</keyword>
<dbReference type="AlphaFoldDB" id="A0A9P0DZG9"/>
<dbReference type="GO" id="GO:0046872">
    <property type="term" value="F:metal ion binding"/>
    <property type="evidence" value="ECO:0007669"/>
    <property type="project" value="UniProtKB-KW"/>
</dbReference>
<dbReference type="PANTHER" id="PTHR23407">
    <property type="entry name" value="ATPASE INHIBITOR/5-FORMYLTETRAHYDROFOLATE CYCLO-LIGASE"/>
    <property type="match status" value="1"/>
</dbReference>
<accession>A0A9P0DZG9</accession>
<name>A0A9P0DZG9_PHYSR</name>
<dbReference type="GO" id="GO:0030272">
    <property type="term" value="F:5-formyltetrahydrofolate cyclo-ligase activity"/>
    <property type="evidence" value="ECO:0007669"/>
    <property type="project" value="UniProtKB-EC"/>
</dbReference>
<dbReference type="PANTHER" id="PTHR23407:SF1">
    <property type="entry name" value="5-FORMYLTETRAHYDROFOLATE CYCLO-LIGASE"/>
    <property type="match status" value="1"/>
</dbReference>
<organism evidence="8 9">
    <name type="scientific">Phyllotreta striolata</name>
    <name type="common">Striped flea beetle</name>
    <name type="synonym">Crioceris striolata</name>
    <dbReference type="NCBI Taxonomy" id="444603"/>
    <lineage>
        <taxon>Eukaryota</taxon>
        <taxon>Metazoa</taxon>
        <taxon>Ecdysozoa</taxon>
        <taxon>Arthropoda</taxon>
        <taxon>Hexapoda</taxon>
        <taxon>Insecta</taxon>
        <taxon>Pterygota</taxon>
        <taxon>Neoptera</taxon>
        <taxon>Endopterygota</taxon>
        <taxon>Coleoptera</taxon>
        <taxon>Polyphaga</taxon>
        <taxon>Cucujiformia</taxon>
        <taxon>Chrysomeloidea</taxon>
        <taxon>Chrysomelidae</taxon>
        <taxon>Galerucinae</taxon>
        <taxon>Alticini</taxon>
        <taxon>Phyllotreta</taxon>
    </lineage>
</organism>
<dbReference type="SUPFAM" id="SSF100950">
    <property type="entry name" value="NagB/RpiA/CoA transferase-like"/>
    <property type="match status" value="1"/>
</dbReference>
<feature type="binding site" evidence="6">
    <location>
        <begin position="152"/>
        <end position="160"/>
    </location>
    <ligand>
        <name>ATP</name>
        <dbReference type="ChEBI" id="CHEBI:30616"/>
    </ligand>
</feature>
<evidence type="ECO:0000313" key="9">
    <source>
        <dbReference type="Proteomes" id="UP001153712"/>
    </source>
</evidence>
<dbReference type="PIRSF" id="PIRSF006806">
    <property type="entry name" value="FTHF_cligase"/>
    <property type="match status" value="1"/>
</dbReference>
<reference evidence="8" key="1">
    <citation type="submission" date="2022-01" db="EMBL/GenBank/DDBJ databases">
        <authorList>
            <person name="King R."/>
        </authorList>
    </citation>
    <scope>NUCLEOTIDE SEQUENCE</scope>
</reference>
<dbReference type="InterPro" id="IPR037171">
    <property type="entry name" value="NagB/RpiA_transferase-like"/>
</dbReference>
<evidence type="ECO:0000256" key="7">
    <source>
        <dbReference type="RuleBase" id="RU361279"/>
    </source>
</evidence>
<keyword evidence="9" id="KW-1185">Reference proteome</keyword>
<dbReference type="EMBL" id="OU900098">
    <property type="protein sequence ID" value="CAH1185630.1"/>
    <property type="molecule type" value="Genomic_DNA"/>
</dbReference>